<dbReference type="EMBL" id="CM047587">
    <property type="protein sequence ID" value="KAI9907254.1"/>
    <property type="molecule type" value="Genomic_DNA"/>
</dbReference>
<organism evidence="1 2">
    <name type="scientific">Peronosclerospora sorghi</name>
    <dbReference type="NCBI Taxonomy" id="230839"/>
    <lineage>
        <taxon>Eukaryota</taxon>
        <taxon>Sar</taxon>
        <taxon>Stramenopiles</taxon>
        <taxon>Oomycota</taxon>
        <taxon>Peronosporomycetes</taxon>
        <taxon>Peronosporales</taxon>
        <taxon>Peronosporaceae</taxon>
        <taxon>Peronosclerospora</taxon>
    </lineage>
</organism>
<comment type="caution">
    <text evidence="1">The sequence shown here is derived from an EMBL/GenBank/DDBJ whole genome shotgun (WGS) entry which is preliminary data.</text>
</comment>
<proteinExistence type="predicted"/>
<accession>A0ACC0VLC8</accession>
<gene>
    <name evidence="1" type="ORF">PsorP6_016119</name>
</gene>
<name>A0ACC0VLC8_9STRA</name>
<keyword evidence="2" id="KW-1185">Reference proteome</keyword>
<reference evidence="1 2" key="1">
    <citation type="journal article" date="2022" name="bioRxiv">
        <title>The genome of the oomycete Peronosclerospora sorghi, a cosmopolitan pathogen of maize and sorghum, is inflated with dispersed pseudogenes.</title>
        <authorList>
            <person name="Fletcher K."/>
            <person name="Martin F."/>
            <person name="Isakeit T."/>
            <person name="Cavanaugh K."/>
            <person name="Magill C."/>
            <person name="Michelmore R."/>
        </authorList>
    </citation>
    <scope>NUCLEOTIDE SEQUENCE [LARGE SCALE GENOMIC DNA]</scope>
    <source>
        <strain evidence="1">P6</strain>
    </source>
</reference>
<sequence>MDRVFQRLDFRGTGWLRRKGWAMPSPFALVLLVTGFGILYPVLWLCGLSTRPGGPFSSRDATNGPANALRWGLGTDVVMLDGAPLQRSLPPVYPDGSRNTFTCDLPSLRYQCALDRDRGCVGYPQLFPSAALFTNWNPEHPVPRPVGIFDSICHFNVSNPKELRLAQVFREMEVPLVVYGVPELVAAGERWTDDYLTHHLHPTSLFKVHVTNHTHYMHYLKSKQMQGERDTYDSRWMTYGQFVHALNEAHALARAGKPHAYYYMMLKKKDFLDHAAFMYDELRFLNPFHAQQDARYGDFFIRDAAAVRERGLRCRLGMQGIIAQGHVDQGVNQIAMIRGTKRYVIAPPSVCKCQGLITTGQSARHSSYNWSAIETLPQEARECPAAEVALTAGEVLYLPSYWYHHIVSLDTSIQCNLRSGFMGRDNVRDFVNECGLAL</sequence>
<evidence type="ECO:0000313" key="2">
    <source>
        <dbReference type="Proteomes" id="UP001163321"/>
    </source>
</evidence>
<protein>
    <submittedName>
        <fullName evidence="1">Uncharacterized protein</fullName>
    </submittedName>
</protein>
<dbReference type="Proteomes" id="UP001163321">
    <property type="component" value="Chromosome 8"/>
</dbReference>
<evidence type="ECO:0000313" key="1">
    <source>
        <dbReference type="EMBL" id="KAI9907254.1"/>
    </source>
</evidence>